<dbReference type="Pfam" id="PF07589">
    <property type="entry name" value="PEP-CTERM"/>
    <property type="match status" value="1"/>
</dbReference>
<accession>A0ABY7VGS1</accession>
<proteinExistence type="predicted"/>
<evidence type="ECO:0000259" key="2">
    <source>
        <dbReference type="Pfam" id="PF07589"/>
    </source>
</evidence>
<evidence type="ECO:0000256" key="1">
    <source>
        <dbReference type="SAM" id="SignalP"/>
    </source>
</evidence>
<organism evidence="3 4">
    <name type="scientific">Thalassomonas haliotis</name>
    <dbReference type="NCBI Taxonomy" id="485448"/>
    <lineage>
        <taxon>Bacteria</taxon>
        <taxon>Pseudomonadati</taxon>
        <taxon>Pseudomonadota</taxon>
        <taxon>Gammaproteobacteria</taxon>
        <taxon>Alteromonadales</taxon>
        <taxon>Colwelliaceae</taxon>
        <taxon>Thalassomonas</taxon>
    </lineage>
</organism>
<dbReference type="InterPro" id="IPR013424">
    <property type="entry name" value="Ice-binding_C"/>
</dbReference>
<name>A0ABY7VGS1_9GAMM</name>
<evidence type="ECO:0000313" key="4">
    <source>
        <dbReference type="Proteomes" id="UP001215231"/>
    </source>
</evidence>
<feature type="chain" id="PRO_5046251270" evidence="1">
    <location>
        <begin position="20"/>
        <end position="311"/>
    </location>
</feature>
<protein>
    <submittedName>
        <fullName evidence="3">PEP-CTERM sorting domain-containing protein</fullName>
    </submittedName>
</protein>
<sequence>MKKILAGMLSVLLTTNVNAALISFEIYDSELYDNLGWAAHFDGTEKGLVAQSNDIVELSLAVNNIGSFRTRNLAHHEMSGSQGQVIGYSDLDAAWAAINPFLLEHPYLAEMAVLNSKYIKEATDSTTEYFSEAATLSALHSSVSFFEEQSADPNYFGDVGNVEISANSHNERYWLNNENGTIAGQAMMTRYDIIFEGDTELPFTNYDDQDELFSAIEDAIAKGSDFIISQHINLISFELINPLGNPLCTDGTSNYCEEVEGVKILKEESLTYKGKARGIAIDYADVPEPSTNLLLAMGLIGLVRLKRLTQA</sequence>
<keyword evidence="4" id="KW-1185">Reference proteome</keyword>
<dbReference type="Proteomes" id="UP001215231">
    <property type="component" value="Chromosome"/>
</dbReference>
<keyword evidence="1" id="KW-0732">Signal</keyword>
<feature type="domain" description="Ice-binding protein C-terminal" evidence="2">
    <location>
        <begin position="285"/>
        <end position="307"/>
    </location>
</feature>
<dbReference type="RefSeq" id="WP_274053246.1">
    <property type="nucleotide sequence ID" value="NZ_CP059693.1"/>
</dbReference>
<reference evidence="3 4" key="1">
    <citation type="journal article" date="2022" name="Mar. Drugs">
        <title>Bioassay-Guided Fractionation Leads to the Detection of Cholic Acid Generated by the Rare Thalassomonas sp.</title>
        <authorList>
            <person name="Pheiffer F."/>
            <person name="Schneider Y.K."/>
            <person name="Hansen E.H."/>
            <person name="Andersen J.H."/>
            <person name="Isaksson J."/>
            <person name="Busche T."/>
            <person name="R C."/>
            <person name="Kalinowski J."/>
            <person name="Zyl L.V."/>
            <person name="Trindade M."/>
        </authorList>
    </citation>
    <scope>NUCLEOTIDE SEQUENCE [LARGE SCALE GENOMIC DNA]</scope>
    <source>
        <strain evidence="3 4">A5K-61T</strain>
    </source>
</reference>
<dbReference type="NCBIfam" id="TIGR02595">
    <property type="entry name" value="PEP_CTERM"/>
    <property type="match status" value="1"/>
</dbReference>
<feature type="signal peptide" evidence="1">
    <location>
        <begin position="1"/>
        <end position="19"/>
    </location>
</feature>
<evidence type="ECO:0000313" key="3">
    <source>
        <dbReference type="EMBL" id="WDE12920.1"/>
    </source>
</evidence>
<gene>
    <name evidence="3" type="ORF">H3N35_05515</name>
</gene>
<dbReference type="EMBL" id="CP059693">
    <property type="protein sequence ID" value="WDE12920.1"/>
    <property type="molecule type" value="Genomic_DNA"/>
</dbReference>